<keyword evidence="2" id="KW-1185">Reference proteome</keyword>
<name>A0A1L7WIJ6_9HELO</name>
<accession>A0A1L7WIJ6</accession>
<sequence>MSCCSSQQPWISCCSGRIRPFILNQCHSSSRIPGSCTSTCSCWGFCWQFDTAALASNNHTPPTSLNPALQYLVHPAPRLVATTTTALPNGNSPDSSSTIVPPAPSTSAPASNVVVKLPLADPPQPPYSLNPYISEVQPEPLVEFKCFTKLPIEIRIPVQRKAIGRGKAKRTFYWDRLVPAILQACKESRKEYLEVDRVGELTEEKRTDLERRRREHPVYKLFFTGNNFACGSVGRGHHTTQMLEEEKGLLKSNKRNP</sequence>
<gene>
    <name evidence="1" type="ORF">PAC_02466</name>
</gene>
<evidence type="ECO:0000313" key="1">
    <source>
        <dbReference type="EMBL" id="CZR52589.1"/>
    </source>
</evidence>
<evidence type="ECO:0000313" key="2">
    <source>
        <dbReference type="Proteomes" id="UP000184330"/>
    </source>
</evidence>
<dbReference type="AlphaFoldDB" id="A0A1L7WIJ6"/>
<reference evidence="1 2" key="1">
    <citation type="submission" date="2016-03" db="EMBL/GenBank/DDBJ databases">
        <authorList>
            <person name="Ploux O."/>
        </authorList>
    </citation>
    <scope>NUCLEOTIDE SEQUENCE [LARGE SCALE GENOMIC DNA]</scope>
    <source>
        <strain evidence="1 2">UAMH 11012</strain>
    </source>
</reference>
<dbReference type="EMBL" id="FJOG01000003">
    <property type="protein sequence ID" value="CZR52589.1"/>
    <property type="molecule type" value="Genomic_DNA"/>
</dbReference>
<dbReference type="Proteomes" id="UP000184330">
    <property type="component" value="Unassembled WGS sequence"/>
</dbReference>
<proteinExistence type="predicted"/>
<protein>
    <submittedName>
        <fullName evidence="1">Uncharacterized protein</fullName>
    </submittedName>
</protein>
<organism evidence="1 2">
    <name type="scientific">Phialocephala subalpina</name>
    <dbReference type="NCBI Taxonomy" id="576137"/>
    <lineage>
        <taxon>Eukaryota</taxon>
        <taxon>Fungi</taxon>
        <taxon>Dikarya</taxon>
        <taxon>Ascomycota</taxon>
        <taxon>Pezizomycotina</taxon>
        <taxon>Leotiomycetes</taxon>
        <taxon>Helotiales</taxon>
        <taxon>Mollisiaceae</taxon>
        <taxon>Phialocephala</taxon>
        <taxon>Phialocephala fortinii species complex</taxon>
    </lineage>
</organism>